<sequence length="353" mass="38262">MQRSVGLIFFGVFAIAGLGLGVVTLGGLARWFGGLGWQSVPATAEVLRIDEDRDSEGTSYRIECRYRYQFGAQEFVSDRVSFFDVGSSSDTYARTLHRELYAANEAGTMTCLVNPSDPSQAVLDGRIQSAMLGFTLLFLMSHGSVGVAGLAYLWATVPPRLDDGRYRLVSDHAGKRSSSIAMLGLHSVSLAMAVTIAISGIGAGQWGAIVPMVLAAVSAVVVYFCWRYVFEKQPSIGRLWLPDQDGKTMGLRLPWSAAEPIDLEIRWVLPPRDSEQTGVENIESPGESVQGRVLDQRIEFDASAPPSQWWDKAASESPTKVKLEMVGTIAGRGYQDSFTLTGDALAAVRPSPT</sequence>
<dbReference type="OrthoDB" id="228317at2"/>
<dbReference type="Pfam" id="PF12158">
    <property type="entry name" value="DUF3592"/>
    <property type="match status" value="1"/>
</dbReference>
<feature type="transmembrane region" description="Helical" evidence="1">
    <location>
        <begin position="132"/>
        <end position="157"/>
    </location>
</feature>
<feature type="transmembrane region" description="Helical" evidence="1">
    <location>
        <begin position="208"/>
        <end position="230"/>
    </location>
</feature>
<gene>
    <name evidence="3" type="ORF">Poly51_31500</name>
</gene>
<dbReference type="RefSeq" id="WP_146458658.1">
    <property type="nucleotide sequence ID" value="NZ_SJPW01000004.1"/>
</dbReference>
<protein>
    <recommendedName>
        <fullName evidence="2">DUF3592 domain-containing protein</fullName>
    </recommendedName>
</protein>
<dbReference type="Proteomes" id="UP000318288">
    <property type="component" value="Unassembled WGS sequence"/>
</dbReference>
<feature type="transmembrane region" description="Helical" evidence="1">
    <location>
        <begin position="178"/>
        <end position="202"/>
    </location>
</feature>
<feature type="transmembrane region" description="Helical" evidence="1">
    <location>
        <begin position="7"/>
        <end position="32"/>
    </location>
</feature>
<accession>A0A5C6F4P8</accession>
<comment type="caution">
    <text evidence="3">The sequence shown here is derived from an EMBL/GenBank/DDBJ whole genome shotgun (WGS) entry which is preliminary data.</text>
</comment>
<keyword evidence="1" id="KW-0812">Transmembrane</keyword>
<keyword evidence="1" id="KW-0472">Membrane</keyword>
<name>A0A5C6F4P8_9BACT</name>
<evidence type="ECO:0000313" key="3">
    <source>
        <dbReference type="EMBL" id="TWU54431.1"/>
    </source>
</evidence>
<feature type="domain" description="DUF3592" evidence="2">
    <location>
        <begin position="42"/>
        <end position="126"/>
    </location>
</feature>
<dbReference type="InterPro" id="IPR021994">
    <property type="entry name" value="DUF3592"/>
</dbReference>
<evidence type="ECO:0000259" key="2">
    <source>
        <dbReference type="Pfam" id="PF12158"/>
    </source>
</evidence>
<dbReference type="EMBL" id="SJPW01000004">
    <property type="protein sequence ID" value="TWU54431.1"/>
    <property type="molecule type" value="Genomic_DNA"/>
</dbReference>
<organism evidence="3 4">
    <name type="scientific">Rubripirellula tenax</name>
    <dbReference type="NCBI Taxonomy" id="2528015"/>
    <lineage>
        <taxon>Bacteria</taxon>
        <taxon>Pseudomonadati</taxon>
        <taxon>Planctomycetota</taxon>
        <taxon>Planctomycetia</taxon>
        <taxon>Pirellulales</taxon>
        <taxon>Pirellulaceae</taxon>
        <taxon>Rubripirellula</taxon>
    </lineage>
</organism>
<reference evidence="3 4" key="1">
    <citation type="submission" date="2019-02" db="EMBL/GenBank/DDBJ databases">
        <title>Deep-cultivation of Planctomycetes and their phenomic and genomic characterization uncovers novel biology.</title>
        <authorList>
            <person name="Wiegand S."/>
            <person name="Jogler M."/>
            <person name="Boedeker C."/>
            <person name="Pinto D."/>
            <person name="Vollmers J."/>
            <person name="Rivas-Marin E."/>
            <person name="Kohn T."/>
            <person name="Peeters S.H."/>
            <person name="Heuer A."/>
            <person name="Rast P."/>
            <person name="Oberbeckmann S."/>
            <person name="Bunk B."/>
            <person name="Jeske O."/>
            <person name="Meyerdierks A."/>
            <person name="Storesund J.E."/>
            <person name="Kallscheuer N."/>
            <person name="Luecker S."/>
            <person name="Lage O.M."/>
            <person name="Pohl T."/>
            <person name="Merkel B.J."/>
            <person name="Hornburger P."/>
            <person name="Mueller R.-W."/>
            <person name="Bruemmer F."/>
            <person name="Labrenz M."/>
            <person name="Spormann A.M."/>
            <person name="Op Den Camp H."/>
            <person name="Overmann J."/>
            <person name="Amann R."/>
            <person name="Jetten M.S.M."/>
            <person name="Mascher T."/>
            <person name="Medema M.H."/>
            <person name="Devos D.P."/>
            <person name="Kaster A.-K."/>
            <person name="Ovreas L."/>
            <person name="Rohde M."/>
            <person name="Galperin M.Y."/>
            <person name="Jogler C."/>
        </authorList>
    </citation>
    <scope>NUCLEOTIDE SEQUENCE [LARGE SCALE GENOMIC DNA]</scope>
    <source>
        <strain evidence="3 4">Poly51</strain>
    </source>
</reference>
<evidence type="ECO:0000256" key="1">
    <source>
        <dbReference type="SAM" id="Phobius"/>
    </source>
</evidence>
<evidence type="ECO:0000313" key="4">
    <source>
        <dbReference type="Proteomes" id="UP000318288"/>
    </source>
</evidence>
<keyword evidence="1" id="KW-1133">Transmembrane helix</keyword>
<proteinExistence type="predicted"/>
<keyword evidence="4" id="KW-1185">Reference proteome</keyword>
<dbReference type="AlphaFoldDB" id="A0A5C6F4P8"/>